<protein>
    <submittedName>
        <fullName evidence="1">Uncharacterized protein</fullName>
    </submittedName>
</protein>
<reference evidence="1" key="2">
    <citation type="journal article" date="2020" name="Nat. Commun.">
        <title>Large-scale genome sequencing of mycorrhizal fungi provides insights into the early evolution of symbiotic traits.</title>
        <authorList>
            <person name="Miyauchi S."/>
            <person name="Kiss E."/>
            <person name="Kuo A."/>
            <person name="Drula E."/>
            <person name="Kohler A."/>
            <person name="Sanchez-Garcia M."/>
            <person name="Morin E."/>
            <person name="Andreopoulos B."/>
            <person name="Barry K.W."/>
            <person name="Bonito G."/>
            <person name="Buee M."/>
            <person name="Carver A."/>
            <person name="Chen C."/>
            <person name="Cichocki N."/>
            <person name="Clum A."/>
            <person name="Culley D."/>
            <person name="Crous P.W."/>
            <person name="Fauchery L."/>
            <person name="Girlanda M."/>
            <person name="Hayes R.D."/>
            <person name="Keri Z."/>
            <person name="LaButti K."/>
            <person name="Lipzen A."/>
            <person name="Lombard V."/>
            <person name="Magnuson J."/>
            <person name="Maillard F."/>
            <person name="Murat C."/>
            <person name="Nolan M."/>
            <person name="Ohm R.A."/>
            <person name="Pangilinan J."/>
            <person name="Pereira M.F."/>
            <person name="Perotto S."/>
            <person name="Peter M."/>
            <person name="Pfister S."/>
            <person name="Riley R."/>
            <person name="Sitrit Y."/>
            <person name="Stielow J.B."/>
            <person name="Szollosi G."/>
            <person name="Zifcakova L."/>
            <person name="Stursova M."/>
            <person name="Spatafora J.W."/>
            <person name="Tedersoo L."/>
            <person name="Vaario L.M."/>
            <person name="Yamada A."/>
            <person name="Yan M."/>
            <person name="Wang P."/>
            <person name="Xu J."/>
            <person name="Bruns T."/>
            <person name="Baldrian P."/>
            <person name="Vilgalys R."/>
            <person name="Dunand C."/>
            <person name="Henrissat B."/>
            <person name="Grigoriev I.V."/>
            <person name="Hibbett D."/>
            <person name="Nagy L.G."/>
            <person name="Martin F.M."/>
        </authorList>
    </citation>
    <scope>NUCLEOTIDE SEQUENCE</scope>
    <source>
        <strain evidence="1">BED1</strain>
    </source>
</reference>
<evidence type="ECO:0000313" key="1">
    <source>
        <dbReference type="EMBL" id="KAF8420000.1"/>
    </source>
</evidence>
<dbReference type="EMBL" id="WHUW01000163">
    <property type="protein sequence ID" value="KAF8420000.1"/>
    <property type="molecule type" value="Genomic_DNA"/>
</dbReference>
<sequence>MHLCHIFFSLYEKTFADSDDREYTASRWHSSSAGSRRPANALNDLCKDCPIQFLQVKVHGFPISQGG</sequence>
<keyword evidence="2" id="KW-1185">Reference proteome</keyword>
<name>A0AAD4BDC9_BOLED</name>
<evidence type="ECO:0000313" key="2">
    <source>
        <dbReference type="Proteomes" id="UP001194468"/>
    </source>
</evidence>
<gene>
    <name evidence="1" type="ORF">L210DRAFT_3575611</name>
</gene>
<accession>A0AAD4BDC9</accession>
<reference evidence="1" key="1">
    <citation type="submission" date="2019-10" db="EMBL/GenBank/DDBJ databases">
        <authorList>
            <consortium name="DOE Joint Genome Institute"/>
            <person name="Kuo A."/>
            <person name="Miyauchi S."/>
            <person name="Kiss E."/>
            <person name="Drula E."/>
            <person name="Kohler A."/>
            <person name="Sanchez-Garcia M."/>
            <person name="Andreopoulos B."/>
            <person name="Barry K.W."/>
            <person name="Bonito G."/>
            <person name="Buee M."/>
            <person name="Carver A."/>
            <person name="Chen C."/>
            <person name="Cichocki N."/>
            <person name="Clum A."/>
            <person name="Culley D."/>
            <person name="Crous P.W."/>
            <person name="Fauchery L."/>
            <person name="Girlanda M."/>
            <person name="Hayes R."/>
            <person name="Keri Z."/>
            <person name="LaButti K."/>
            <person name="Lipzen A."/>
            <person name="Lombard V."/>
            <person name="Magnuson J."/>
            <person name="Maillard F."/>
            <person name="Morin E."/>
            <person name="Murat C."/>
            <person name="Nolan M."/>
            <person name="Ohm R."/>
            <person name="Pangilinan J."/>
            <person name="Pereira M."/>
            <person name="Perotto S."/>
            <person name="Peter M."/>
            <person name="Riley R."/>
            <person name="Sitrit Y."/>
            <person name="Stielow B."/>
            <person name="Szollosi G."/>
            <person name="Zifcakova L."/>
            <person name="Stursova M."/>
            <person name="Spatafora J.W."/>
            <person name="Tedersoo L."/>
            <person name="Vaario L.-M."/>
            <person name="Yamada A."/>
            <person name="Yan M."/>
            <person name="Wang P."/>
            <person name="Xu J."/>
            <person name="Bruns T."/>
            <person name="Baldrian P."/>
            <person name="Vilgalys R."/>
            <person name="Henrissat B."/>
            <person name="Grigoriev I.V."/>
            <person name="Hibbett D."/>
            <person name="Nagy L.G."/>
            <person name="Martin F.M."/>
        </authorList>
    </citation>
    <scope>NUCLEOTIDE SEQUENCE</scope>
    <source>
        <strain evidence="1">BED1</strain>
    </source>
</reference>
<comment type="caution">
    <text evidence="1">The sequence shown here is derived from an EMBL/GenBank/DDBJ whole genome shotgun (WGS) entry which is preliminary data.</text>
</comment>
<dbReference type="AlphaFoldDB" id="A0AAD4BDC9"/>
<proteinExistence type="predicted"/>
<dbReference type="Proteomes" id="UP001194468">
    <property type="component" value="Unassembled WGS sequence"/>
</dbReference>
<organism evidence="1 2">
    <name type="scientific">Boletus edulis BED1</name>
    <dbReference type="NCBI Taxonomy" id="1328754"/>
    <lineage>
        <taxon>Eukaryota</taxon>
        <taxon>Fungi</taxon>
        <taxon>Dikarya</taxon>
        <taxon>Basidiomycota</taxon>
        <taxon>Agaricomycotina</taxon>
        <taxon>Agaricomycetes</taxon>
        <taxon>Agaricomycetidae</taxon>
        <taxon>Boletales</taxon>
        <taxon>Boletineae</taxon>
        <taxon>Boletaceae</taxon>
        <taxon>Boletoideae</taxon>
        <taxon>Boletus</taxon>
    </lineage>
</organism>